<dbReference type="GO" id="GO:0005524">
    <property type="term" value="F:ATP binding"/>
    <property type="evidence" value="ECO:0007669"/>
    <property type="project" value="UniProtKB-UniRule"/>
</dbReference>
<keyword evidence="5 10" id="KW-0067">ATP-binding</keyword>
<evidence type="ECO:0000256" key="5">
    <source>
        <dbReference type="ARBA" id="ARBA00022840"/>
    </source>
</evidence>
<dbReference type="Pfam" id="PF08245">
    <property type="entry name" value="Mur_ligase_M"/>
    <property type="match status" value="1"/>
</dbReference>
<dbReference type="GO" id="GO:0051301">
    <property type="term" value="P:cell division"/>
    <property type="evidence" value="ECO:0007669"/>
    <property type="project" value="UniProtKB-KW"/>
</dbReference>
<evidence type="ECO:0000259" key="14">
    <source>
        <dbReference type="Pfam" id="PF08245"/>
    </source>
</evidence>
<evidence type="ECO:0000256" key="2">
    <source>
        <dbReference type="ARBA" id="ARBA00022598"/>
    </source>
</evidence>
<dbReference type="PATRIC" id="fig|156976.3.peg.301"/>
<dbReference type="InterPro" id="IPR036565">
    <property type="entry name" value="Mur-like_cat_sf"/>
</dbReference>
<dbReference type="SUPFAM" id="SSF63418">
    <property type="entry name" value="MurE/MurF N-terminal domain"/>
    <property type="match status" value="1"/>
</dbReference>
<dbReference type="GO" id="GO:0047480">
    <property type="term" value="F:UDP-N-acetylmuramoyl-tripeptide-D-alanyl-D-alanine ligase activity"/>
    <property type="evidence" value="ECO:0007669"/>
    <property type="project" value="UniProtKB-UniRule"/>
</dbReference>
<evidence type="ECO:0000256" key="4">
    <source>
        <dbReference type="ARBA" id="ARBA00022741"/>
    </source>
</evidence>
<dbReference type="InterPro" id="IPR035911">
    <property type="entry name" value="MurE/MurF_N"/>
</dbReference>
<evidence type="ECO:0000259" key="12">
    <source>
        <dbReference type="Pfam" id="PF01225"/>
    </source>
</evidence>
<dbReference type="InterPro" id="IPR000713">
    <property type="entry name" value="Mur_ligase_N"/>
</dbReference>
<sequence length="513" mass="53180">MIPLTLERIAEITGGRLSPEADPKTQVTSFVEFDSRKITPGGLFIALPGSRVDGHDFVPKAIEQGAAAALVTREVSSPAIIVDKAPPKKGDNSDLAVNDPDGSAAGVVAGMTKLAAYVARELSTNHGLTIVGITGSAGKTSTKDLIAAVLSRAGETVAPPGSFNNEIGHPYTVLRCSEDTDFLVAEMSARGIGHIAHLAKIAPPKIGVVLNVGSAHLGEFGSRENIALAKGELVEALPKAADGGVAVLNADDDLVSAMHTRTQARVVTFSAEGKNNAQYYATGVTLDELARATFTLHTPAGEPQQVRLNVFGAHQVSNALAAAAVGVESGMDPAVVAEALSQAHSVSVARMDVGTRPDGVTVINDAYNANPESMRAAIAALGFTAAARPGVRSIAVLGEMAELGGSSTEEHAELADELARYRVTHLVTVGFNDATEALATRAVEHGIDTHQVADADGAAEVVEKLIAQPPAGVEGWAEMRHRDVVLVKASNALRLWAVAERLMPGNTLISDKS</sequence>
<evidence type="ECO:0000256" key="10">
    <source>
        <dbReference type="HAMAP-Rule" id="MF_02019"/>
    </source>
</evidence>
<dbReference type="InterPro" id="IPR013221">
    <property type="entry name" value="Mur_ligase_cen"/>
</dbReference>
<evidence type="ECO:0000256" key="1">
    <source>
        <dbReference type="ARBA" id="ARBA00022490"/>
    </source>
</evidence>
<dbReference type="GO" id="GO:0008766">
    <property type="term" value="F:UDP-N-acetylmuramoylalanyl-D-glutamyl-2,6-diaminopimelate-D-alanyl-D-alanine ligase activity"/>
    <property type="evidence" value="ECO:0007669"/>
    <property type="project" value="RHEA"/>
</dbReference>
<proteinExistence type="inferred from homology"/>
<evidence type="ECO:0000313" key="16">
    <source>
        <dbReference type="Proteomes" id="UP000060016"/>
    </source>
</evidence>
<dbReference type="Gene3D" id="3.40.1390.10">
    <property type="entry name" value="MurE/MurF, N-terminal domain"/>
    <property type="match status" value="1"/>
</dbReference>
<dbReference type="Pfam" id="PF01225">
    <property type="entry name" value="Mur_ligase"/>
    <property type="match status" value="1"/>
</dbReference>
<keyword evidence="1 10" id="KW-0963">Cytoplasm</keyword>
<dbReference type="KEGG" id="crie:AK829_01545"/>
<dbReference type="InterPro" id="IPR051046">
    <property type="entry name" value="MurCDEF_CellWall_CoF430Synth"/>
</dbReference>
<dbReference type="InterPro" id="IPR004101">
    <property type="entry name" value="Mur_ligase_C"/>
</dbReference>
<comment type="function">
    <text evidence="10 11">Involved in cell wall formation. Catalyzes the final step in the synthesis of UDP-N-acetylmuramoyl-pentapeptide, the precursor of murein.</text>
</comment>
<keyword evidence="6 10" id="KW-0133">Cell shape</keyword>
<dbReference type="AlphaFoldDB" id="A0A0K1R9G1"/>
<feature type="domain" description="Mur ligase N-terminal catalytic" evidence="12">
    <location>
        <begin position="29"/>
        <end position="81"/>
    </location>
</feature>
<dbReference type="Proteomes" id="UP000060016">
    <property type="component" value="Chromosome"/>
</dbReference>
<gene>
    <name evidence="10" type="primary">murF</name>
    <name evidence="15" type="ORF">AK829_01545</name>
</gene>
<dbReference type="InterPro" id="IPR005863">
    <property type="entry name" value="UDP-N-AcMur_synth"/>
</dbReference>
<dbReference type="GO" id="GO:0008360">
    <property type="term" value="P:regulation of cell shape"/>
    <property type="evidence" value="ECO:0007669"/>
    <property type="project" value="UniProtKB-KW"/>
</dbReference>
<evidence type="ECO:0000256" key="11">
    <source>
        <dbReference type="RuleBase" id="RU004136"/>
    </source>
</evidence>
<dbReference type="SUPFAM" id="SSF53244">
    <property type="entry name" value="MurD-like peptide ligases, peptide-binding domain"/>
    <property type="match status" value="1"/>
</dbReference>
<evidence type="ECO:0000313" key="15">
    <source>
        <dbReference type="EMBL" id="AKV58067.1"/>
    </source>
</evidence>
<organism evidence="15 16">
    <name type="scientific">Corynebacterium riegelii</name>
    <dbReference type="NCBI Taxonomy" id="156976"/>
    <lineage>
        <taxon>Bacteria</taxon>
        <taxon>Bacillati</taxon>
        <taxon>Actinomycetota</taxon>
        <taxon>Actinomycetes</taxon>
        <taxon>Mycobacteriales</taxon>
        <taxon>Corynebacteriaceae</taxon>
        <taxon>Corynebacterium</taxon>
    </lineage>
</organism>
<name>A0A0K1R9G1_9CORY</name>
<evidence type="ECO:0000256" key="8">
    <source>
        <dbReference type="ARBA" id="ARBA00023306"/>
    </source>
</evidence>
<feature type="domain" description="Mur ligase central" evidence="14">
    <location>
        <begin position="133"/>
        <end position="325"/>
    </location>
</feature>
<keyword evidence="9 10" id="KW-0961">Cell wall biogenesis/degradation</keyword>
<dbReference type="STRING" id="156976.AK829_01545"/>
<dbReference type="InterPro" id="IPR036615">
    <property type="entry name" value="Mur_ligase_C_dom_sf"/>
</dbReference>
<dbReference type="NCBIfam" id="TIGR01143">
    <property type="entry name" value="murF"/>
    <property type="match status" value="1"/>
</dbReference>
<evidence type="ECO:0000256" key="6">
    <source>
        <dbReference type="ARBA" id="ARBA00022960"/>
    </source>
</evidence>
<comment type="pathway">
    <text evidence="10 11">Cell wall biogenesis; peptidoglycan biosynthesis.</text>
</comment>
<dbReference type="EMBL" id="CP012342">
    <property type="protein sequence ID" value="AKV58067.1"/>
    <property type="molecule type" value="Genomic_DNA"/>
</dbReference>
<keyword evidence="16" id="KW-1185">Reference proteome</keyword>
<protein>
    <recommendedName>
        <fullName evidence="10 11">UDP-N-acetylmuramoyl-tripeptide--D-alanyl-D-alanine ligase</fullName>
        <ecNumber evidence="10 11">6.3.2.10</ecNumber>
    </recommendedName>
    <alternativeName>
        <fullName evidence="10">D-alanyl-D-alanine-adding enzyme</fullName>
    </alternativeName>
</protein>
<dbReference type="GO" id="GO:0009252">
    <property type="term" value="P:peptidoglycan biosynthetic process"/>
    <property type="evidence" value="ECO:0007669"/>
    <property type="project" value="UniProtKB-UniRule"/>
</dbReference>
<keyword evidence="7 10" id="KW-0573">Peptidoglycan synthesis</keyword>
<evidence type="ECO:0000259" key="13">
    <source>
        <dbReference type="Pfam" id="PF02875"/>
    </source>
</evidence>
<accession>A0A0K1R9G1</accession>
<dbReference type="Gene3D" id="3.90.190.20">
    <property type="entry name" value="Mur ligase, C-terminal domain"/>
    <property type="match status" value="1"/>
</dbReference>
<keyword evidence="8 10" id="KW-0131">Cell cycle</keyword>
<evidence type="ECO:0000256" key="3">
    <source>
        <dbReference type="ARBA" id="ARBA00022618"/>
    </source>
</evidence>
<dbReference type="PANTHER" id="PTHR43024:SF1">
    <property type="entry name" value="UDP-N-ACETYLMURAMOYL-TRIPEPTIDE--D-ALANYL-D-ALANINE LIGASE"/>
    <property type="match status" value="1"/>
</dbReference>
<dbReference type="UniPathway" id="UPA00219"/>
<reference evidence="15 16" key="1">
    <citation type="submission" date="2015-08" db="EMBL/GenBank/DDBJ databases">
        <authorList>
            <person name="Babu N.S."/>
            <person name="Beckwith C.J."/>
            <person name="Beseler K.G."/>
            <person name="Brison A."/>
            <person name="Carone J.V."/>
            <person name="Caskin T.P."/>
            <person name="Diamond M."/>
            <person name="Durham M.E."/>
            <person name="Foxe J.M."/>
            <person name="Go M."/>
            <person name="Henderson B.A."/>
            <person name="Jones I.B."/>
            <person name="McGettigan J.A."/>
            <person name="Micheletti S.J."/>
            <person name="Nasrallah M.E."/>
            <person name="Ortiz D."/>
            <person name="Piller C.R."/>
            <person name="Privatt S.R."/>
            <person name="Schneider S.L."/>
            <person name="Sharp S."/>
            <person name="Smith T.C."/>
            <person name="Stanton J.D."/>
            <person name="Ullery H.E."/>
            <person name="Wilson R.J."/>
            <person name="Serrano M.G."/>
            <person name="Buck G."/>
            <person name="Lee V."/>
            <person name="Wang Y."/>
            <person name="Carvalho R."/>
            <person name="Voegtly L."/>
            <person name="Shi R."/>
            <person name="Duckworth R."/>
            <person name="Johnson A."/>
            <person name="Loviza R."/>
            <person name="Walstead R."/>
            <person name="Shah Z."/>
            <person name="Kiflezghi M."/>
            <person name="Wade K."/>
            <person name="Ball S.L."/>
            <person name="Bradley K.W."/>
            <person name="Asai D.J."/>
            <person name="Bowman C.A."/>
            <person name="Russell D.A."/>
            <person name="Pope W.H."/>
            <person name="Jacobs-Sera D."/>
            <person name="Hendrix R.W."/>
            <person name="Hatfull G.F."/>
        </authorList>
    </citation>
    <scope>NUCLEOTIDE SEQUENCE [LARGE SCALE GENOMIC DNA]</scope>
    <source>
        <strain evidence="15 16">PUDD_83A45</strain>
    </source>
</reference>
<dbReference type="RefSeq" id="WP_052203632.1">
    <property type="nucleotide sequence ID" value="NZ_CP012342.1"/>
</dbReference>
<keyword evidence="3 10" id="KW-0132">Cell division</keyword>
<dbReference type="Gene3D" id="3.40.1190.10">
    <property type="entry name" value="Mur-like, catalytic domain"/>
    <property type="match status" value="1"/>
</dbReference>
<evidence type="ECO:0000256" key="7">
    <source>
        <dbReference type="ARBA" id="ARBA00022984"/>
    </source>
</evidence>
<evidence type="ECO:0000256" key="9">
    <source>
        <dbReference type="ARBA" id="ARBA00023316"/>
    </source>
</evidence>
<comment type="catalytic activity">
    <reaction evidence="10 11">
        <text>D-alanyl-D-alanine + UDP-N-acetyl-alpha-D-muramoyl-L-alanyl-gamma-D-glutamyl-meso-2,6-diaminopimelate + ATP = UDP-N-acetyl-alpha-D-muramoyl-L-alanyl-gamma-D-glutamyl-meso-2,6-diaminopimeloyl-D-alanyl-D-alanine + ADP + phosphate + H(+)</text>
        <dbReference type="Rhea" id="RHEA:28374"/>
        <dbReference type="ChEBI" id="CHEBI:15378"/>
        <dbReference type="ChEBI" id="CHEBI:30616"/>
        <dbReference type="ChEBI" id="CHEBI:43474"/>
        <dbReference type="ChEBI" id="CHEBI:57822"/>
        <dbReference type="ChEBI" id="CHEBI:61386"/>
        <dbReference type="ChEBI" id="CHEBI:83905"/>
        <dbReference type="ChEBI" id="CHEBI:456216"/>
        <dbReference type="EC" id="6.3.2.10"/>
    </reaction>
</comment>
<dbReference type="PANTHER" id="PTHR43024">
    <property type="entry name" value="UDP-N-ACETYLMURAMOYL-TRIPEPTIDE--D-ALANYL-D-ALANINE LIGASE"/>
    <property type="match status" value="1"/>
</dbReference>
<comment type="similarity">
    <text evidence="10">Belongs to the MurCDEF family. MurF subfamily.</text>
</comment>
<keyword evidence="2 10" id="KW-0436">Ligase</keyword>
<dbReference type="GO" id="GO:0005737">
    <property type="term" value="C:cytoplasm"/>
    <property type="evidence" value="ECO:0007669"/>
    <property type="project" value="UniProtKB-SubCell"/>
</dbReference>
<dbReference type="HAMAP" id="MF_02019">
    <property type="entry name" value="MurF"/>
    <property type="match status" value="1"/>
</dbReference>
<dbReference type="SUPFAM" id="SSF53623">
    <property type="entry name" value="MurD-like peptide ligases, catalytic domain"/>
    <property type="match status" value="1"/>
</dbReference>
<feature type="binding site" evidence="10">
    <location>
        <begin position="135"/>
        <end position="141"/>
    </location>
    <ligand>
        <name>ATP</name>
        <dbReference type="ChEBI" id="CHEBI:30616"/>
    </ligand>
</feature>
<feature type="domain" description="Mur ligase C-terminal" evidence="13">
    <location>
        <begin position="350"/>
        <end position="490"/>
    </location>
</feature>
<comment type="subcellular location">
    <subcellularLocation>
        <location evidence="10 11">Cytoplasm</location>
    </subcellularLocation>
</comment>
<dbReference type="EC" id="6.3.2.10" evidence="10 11"/>
<keyword evidence="4 10" id="KW-0547">Nucleotide-binding</keyword>
<dbReference type="Pfam" id="PF02875">
    <property type="entry name" value="Mur_ligase_C"/>
    <property type="match status" value="1"/>
</dbReference>
<dbReference type="GO" id="GO:0071555">
    <property type="term" value="P:cell wall organization"/>
    <property type="evidence" value="ECO:0007669"/>
    <property type="project" value="UniProtKB-KW"/>
</dbReference>